<organism evidence="1 2">
    <name type="scientific">Fuscovulum ytuae</name>
    <dbReference type="NCBI Taxonomy" id="3042299"/>
    <lineage>
        <taxon>Bacteria</taxon>
        <taxon>Pseudomonadati</taxon>
        <taxon>Pseudomonadota</taxon>
        <taxon>Alphaproteobacteria</taxon>
        <taxon>Rhodobacterales</taxon>
        <taxon>Paracoccaceae</taxon>
        <taxon>Fuscovulum</taxon>
    </lineage>
</organism>
<name>A0ABY8Q6J6_9RHOB</name>
<sequence length="260" mass="29923">MANKGTEKLDREEPLQGKDLLCFKLYVENLFVEPALSDWAAARLLHQNQLIRNFSWAAAQALEKSIKAALLLNWRSANFGHSFSNHFGKLLTLRNAAWPKTLPRTFPCFDWFLGEVESFETSLARFEKNGLPDSRYMLGDVHVMPDDLFRLDFLMGHILLHCCDVEADSPKTPIVPKIETHQNAALTLIDYFIRKLEWNPNKQTLLNSFTAHNYALASWSKSNDIKLICSTSLGRDDTSLNHSWRAQRYLEAHTKKIKFK</sequence>
<dbReference type="Proteomes" id="UP001230978">
    <property type="component" value="Chromosome"/>
</dbReference>
<dbReference type="RefSeq" id="WP_281466866.1">
    <property type="nucleotide sequence ID" value="NZ_CP124535.1"/>
</dbReference>
<accession>A0ABY8Q6J6</accession>
<gene>
    <name evidence="1" type="ORF">QF092_01310</name>
</gene>
<reference evidence="1 2" key="1">
    <citation type="submission" date="2023-04" db="EMBL/GenBank/DDBJ databases">
        <title>YMD61, complete Genome.</title>
        <authorList>
            <person name="Zhang J."/>
        </authorList>
    </citation>
    <scope>NUCLEOTIDE SEQUENCE [LARGE SCALE GENOMIC DNA]</scope>
    <source>
        <strain evidence="1 2">YMD61</strain>
    </source>
</reference>
<protein>
    <submittedName>
        <fullName evidence="1">Uncharacterized protein</fullName>
    </submittedName>
</protein>
<dbReference type="SUPFAM" id="SSF81593">
    <property type="entry name" value="Nucleotidyltransferase substrate binding subunit/domain"/>
    <property type="match status" value="1"/>
</dbReference>
<keyword evidence="2" id="KW-1185">Reference proteome</keyword>
<evidence type="ECO:0000313" key="2">
    <source>
        <dbReference type="Proteomes" id="UP001230978"/>
    </source>
</evidence>
<proteinExistence type="predicted"/>
<evidence type="ECO:0000313" key="1">
    <source>
        <dbReference type="EMBL" id="WGV16483.1"/>
    </source>
</evidence>
<dbReference type="EMBL" id="CP124535">
    <property type="protein sequence ID" value="WGV16483.1"/>
    <property type="molecule type" value="Genomic_DNA"/>
</dbReference>